<gene>
    <name evidence="3" type="ORF">CANCADRAFT_44379</name>
</gene>
<evidence type="ECO:0000313" key="4">
    <source>
        <dbReference type="Proteomes" id="UP000095023"/>
    </source>
</evidence>
<dbReference type="Pfam" id="PF12550">
    <property type="entry name" value="GCR1_C"/>
    <property type="match status" value="1"/>
</dbReference>
<evidence type="ECO:0000259" key="2">
    <source>
        <dbReference type="Pfam" id="PF12550"/>
    </source>
</evidence>
<dbReference type="GO" id="GO:0000978">
    <property type="term" value="F:RNA polymerase II cis-regulatory region sequence-specific DNA binding"/>
    <property type="evidence" value="ECO:0007669"/>
    <property type="project" value="TreeGrafter"/>
</dbReference>
<feature type="domain" description="Transcription activator GCR1-like" evidence="2">
    <location>
        <begin position="223"/>
        <end position="301"/>
    </location>
</feature>
<dbReference type="Gene3D" id="1.10.443.20">
    <property type="entry name" value="Centromere DNA-binding protein complex CBF3 subunit, domain 2"/>
    <property type="match status" value="1"/>
</dbReference>
<dbReference type="Proteomes" id="UP000095023">
    <property type="component" value="Unassembled WGS sequence"/>
</dbReference>
<dbReference type="PANTHER" id="PTHR37784:SF2">
    <property type="entry name" value="HIGH-OSMOLARITY-INDUCED TRANSCRIPTION PROTEIN 1"/>
    <property type="match status" value="1"/>
</dbReference>
<dbReference type="GO" id="GO:0060963">
    <property type="term" value="P:positive regulation of ribosomal protein gene transcription by RNA polymerase II"/>
    <property type="evidence" value="ECO:0007669"/>
    <property type="project" value="TreeGrafter"/>
</dbReference>
<dbReference type="EMBL" id="KV453842">
    <property type="protein sequence ID" value="ODV90740.1"/>
    <property type="molecule type" value="Genomic_DNA"/>
</dbReference>
<accession>A0A1E4TG58</accession>
<dbReference type="GO" id="GO:0000981">
    <property type="term" value="F:DNA-binding transcription factor activity, RNA polymerase II-specific"/>
    <property type="evidence" value="ECO:0007669"/>
    <property type="project" value="TreeGrafter"/>
</dbReference>
<feature type="compositionally biased region" description="Polar residues" evidence="1">
    <location>
        <begin position="189"/>
        <end position="198"/>
    </location>
</feature>
<dbReference type="InterPro" id="IPR052146">
    <property type="entry name" value="HOT1"/>
</dbReference>
<dbReference type="InterPro" id="IPR022210">
    <property type="entry name" value="TF_GCR1-like"/>
</dbReference>
<sequence length="324" mass="37188">MNTCLAEVCENKDSNYLQKLRQIVEVFDYLRMVLLQDAPVIWNEYPNIRSTWHMWQLDAFSHPDYLEYASTQKRICAEFQQGIYQHGNSEDETAQDVLRPGRSLQRSIVNIRSDIAQVLEKLDNSRNSSSLMAEGFLRLGSQMDSLGSKMDSLGQEIKTQFRRVTQPIRVTIEHSDDEQDDPRRRQMQFTLPTATTVSRAQPRPQPQAEQGQPPEPAIPPVSFIRAPKSVRVIWEEYVTTPRTRPSIKDLERLYGANWRDGAASAKSKAFTRRNHVYKAVETGLQRGMSLETCFTLLENHRIKDGKKRGFASSLFAGDIPEELL</sequence>
<keyword evidence="4" id="KW-1185">Reference proteome</keyword>
<feature type="compositionally biased region" description="Low complexity" evidence="1">
    <location>
        <begin position="199"/>
        <end position="212"/>
    </location>
</feature>
<feature type="region of interest" description="Disordered" evidence="1">
    <location>
        <begin position="189"/>
        <end position="221"/>
    </location>
</feature>
<reference evidence="4" key="1">
    <citation type="submission" date="2016-02" db="EMBL/GenBank/DDBJ databases">
        <title>Comparative genomics of biotechnologically important yeasts.</title>
        <authorList>
            <consortium name="DOE Joint Genome Institute"/>
            <person name="Riley R."/>
            <person name="Haridas S."/>
            <person name="Wolfe K.H."/>
            <person name="Lopes M.R."/>
            <person name="Hittinger C.T."/>
            <person name="Goker M."/>
            <person name="Salamov A."/>
            <person name="Wisecaver J."/>
            <person name="Long T.M."/>
            <person name="Aerts A.L."/>
            <person name="Barry K."/>
            <person name="Choi C."/>
            <person name="Clum A."/>
            <person name="Coughlan A.Y."/>
            <person name="Deshpande S."/>
            <person name="Douglass A.P."/>
            <person name="Hanson S.J."/>
            <person name="Klenk H.-P."/>
            <person name="Labutti K."/>
            <person name="Lapidus A."/>
            <person name="Lindquist E."/>
            <person name="Lipzen A."/>
            <person name="Meier-Kolthoff J.P."/>
            <person name="Ohm R.A."/>
            <person name="Otillar R.P."/>
            <person name="Pangilinan J."/>
            <person name="Peng Y."/>
            <person name="Rokas A."/>
            <person name="Rosa C.A."/>
            <person name="Scheuner C."/>
            <person name="Sibirny A.A."/>
            <person name="Slot J.C."/>
            <person name="Stielow J.B."/>
            <person name="Sun H."/>
            <person name="Kurtzman C.P."/>
            <person name="Blackwell M."/>
            <person name="Jeffries T.W."/>
            <person name="Grigoriev I.V."/>
        </authorList>
    </citation>
    <scope>NUCLEOTIDE SEQUENCE [LARGE SCALE GENOMIC DNA]</scope>
    <source>
        <strain evidence="4">NRRL Y-17796</strain>
    </source>
</reference>
<protein>
    <recommendedName>
        <fullName evidence="2">Transcription activator GCR1-like domain-containing protein</fullName>
    </recommendedName>
</protein>
<organism evidence="3 4">
    <name type="scientific">Tortispora caseinolytica NRRL Y-17796</name>
    <dbReference type="NCBI Taxonomy" id="767744"/>
    <lineage>
        <taxon>Eukaryota</taxon>
        <taxon>Fungi</taxon>
        <taxon>Dikarya</taxon>
        <taxon>Ascomycota</taxon>
        <taxon>Saccharomycotina</taxon>
        <taxon>Trigonopsidomycetes</taxon>
        <taxon>Trigonopsidales</taxon>
        <taxon>Trigonopsidaceae</taxon>
        <taxon>Tortispora</taxon>
    </lineage>
</organism>
<dbReference type="OrthoDB" id="428577at2759"/>
<dbReference type="InterPro" id="IPR038279">
    <property type="entry name" value="Ndc10_dom2_sf"/>
</dbReference>
<evidence type="ECO:0000313" key="3">
    <source>
        <dbReference type="EMBL" id="ODV90740.1"/>
    </source>
</evidence>
<evidence type="ECO:0000256" key="1">
    <source>
        <dbReference type="SAM" id="MobiDB-lite"/>
    </source>
</evidence>
<proteinExistence type="predicted"/>
<dbReference type="AlphaFoldDB" id="A0A1E4TG58"/>
<dbReference type="PANTHER" id="PTHR37784">
    <property type="entry name" value="PROTEIN MSN1"/>
    <property type="match status" value="1"/>
</dbReference>
<name>A0A1E4TG58_9ASCO</name>